<dbReference type="Pfam" id="PF03807">
    <property type="entry name" value="F420_oxidored"/>
    <property type="match status" value="1"/>
</dbReference>
<dbReference type="EC" id="1.5.1.2" evidence="2 3"/>
<dbReference type="Gene3D" id="1.10.3730.10">
    <property type="entry name" value="ProC C-terminal domain-like"/>
    <property type="match status" value="1"/>
</dbReference>
<comment type="caution">
    <text evidence="6">The sequence shown here is derived from an EMBL/GenBank/DDBJ whole genome shotgun (WGS) entry which is preliminary data.</text>
</comment>
<comment type="catalytic activity">
    <reaction evidence="2">
        <text>L-proline + NADP(+) = (S)-1-pyrroline-5-carboxylate + NADPH + 2 H(+)</text>
        <dbReference type="Rhea" id="RHEA:14109"/>
        <dbReference type="ChEBI" id="CHEBI:15378"/>
        <dbReference type="ChEBI" id="CHEBI:17388"/>
        <dbReference type="ChEBI" id="CHEBI:57783"/>
        <dbReference type="ChEBI" id="CHEBI:58349"/>
        <dbReference type="ChEBI" id="CHEBI:60039"/>
        <dbReference type="EC" id="1.5.1.2"/>
    </reaction>
</comment>
<keyword evidence="2" id="KW-0641">Proline biosynthesis</keyword>
<dbReference type="PANTHER" id="PTHR11645:SF49">
    <property type="entry name" value="PYRROLINE-5-CARBOXYLATE REDUCTASE 1"/>
    <property type="match status" value="1"/>
</dbReference>
<dbReference type="GO" id="GO:0004735">
    <property type="term" value="F:pyrroline-5-carboxylate reductase activity"/>
    <property type="evidence" value="ECO:0007669"/>
    <property type="project" value="UniProtKB-EC"/>
</dbReference>
<evidence type="ECO:0000256" key="3">
    <source>
        <dbReference type="NCBIfam" id="TIGR00112"/>
    </source>
</evidence>
<name>A0ABV6LQT2_9BACI</name>
<evidence type="ECO:0000313" key="7">
    <source>
        <dbReference type="Proteomes" id="UP001589836"/>
    </source>
</evidence>
<comment type="function">
    <text evidence="2">Catalyzes the reduction of 1-pyrroline-5-carboxylate (PCA) to L-proline.</text>
</comment>
<dbReference type="Pfam" id="PF14748">
    <property type="entry name" value="P5CR_dimer"/>
    <property type="match status" value="1"/>
</dbReference>
<evidence type="ECO:0000259" key="5">
    <source>
        <dbReference type="Pfam" id="PF14748"/>
    </source>
</evidence>
<keyword evidence="2" id="KW-0521">NADP</keyword>
<dbReference type="InterPro" id="IPR028939">
    <property type="entry name" value="P5C_Rdtase_cat_N"/>
</dbReference>
<keyword evidence="2 6" id="KW-0560">Oxidoreductase</keyword>
<dbReference type="SUPFAM" id="SSF48179">
    <property type="entry name" value="6-phosphogluconate dehydrogenase C-terminal domain-like"/>
    <property type="match status" value="1"/>
</dbReference>
<comment type="catalytic activity">
    <reaction evidence="2">
        <text>L-proline + NAD(+) = (S)-1-pyrroline-5-carboxylate + NADH + 2 H(+)</text>
        <dbReference type="Rhea" id="RHEA:14105"/>
        <dbReference type="ChEBI" id="CHEBI:15378"/>
        <dbReference type="ChEBI" id="CHEBI:17388"/>
        <dbReference type="ChEBI" id="CHEBI:57540"/>
        <dbReference type="ChEBI" id="CHEBI:57945"/>
        <dbReference type="ChEBI" id="CHEBI:60039"/>
        <dbReference type="EC" id="1.5.1.2"/>
    </reaction>
</comment>
<sequence>MDQTIAFLGAGSMAEAMIAGIVQSKKLSPHQIIVSNRSNHNRLQELKYTYGIRPVPRNNLDLNEVDTIILAMKPKDIERVMEELQQDLKDHHTLVSILAGIPTSVIEQYLPAGQPVVRVMPNTSSTLQASATAISSGTYTTTSHVESVRYLMDSIGATFLIPEEQMDIFTGIAGSGPAYLYHLMEHMELIGEEQGLDRETAREIGAQTMLGAARMVLESDVSPTQLRENVTSPNGTTAAGLDALYRHRGGEAMAEAARSAAKRSEQLRTKAIQQAVRV</sequence>
<dbReference type="RefSeq" id="WP_377348745.1">
    <property type="nucleotide sequence ID" value="NZ_JBHLTP010000011.1"/>
</dbReference>
<feature type="domain" description="Pyrroline-5-carboxylate reductase dimerisation" evidence="5">
    <location>
        <begin position="163"/>
        <end position="267"/>
    </location>
</feature>
<reference evidence="6 7" key="1">
    <citation type="submission" date="2024-09" db="EMBL/GenBank/DDBJ databases">
        <authorList>
            <person name="Sun Q."/>
            <person name="Mori K."/>
        </authorList>
    </citation>
    <scope>NUCLEOTIDE SEQUENCE [LARGE SCALE GENOMIC DNA]</scope>
    <source>
        <strain evidence="6 7">NCAIM B.02529</strain>
    </source>
</reference>
<dbReference type="PIRSF" id="PIRSF000193">
    <property type="entry name" value="Pyrrol-5-carb_rd"/>
    <property type="match status" value="1"/>
</dbReference>
<comment type="pathway">
    <text evidence="2">Amino-acid biosynthesis; L-proline biosynthesis; L-proline from L-glutamate 5-semialdehyde: step 1/1.</text>
</comment>
<comment type="subcellular location">
    <subcellularLocation>
        <location evidence="2">Cytoplasm</location>
    </subcellularLocation>
</comment>
<dbReference type="InterPro" id="IPR008927">
    <property type="entry name" value="6-PGluconate_DH-like_C_sf"/>
</dbReference>
<dbReference type="EMBL" id="JBHLTP010000011">
    <property type="protein sequence ID" value="MFC0524608.1"/>
    <property type="molecule type" value="Genomic_DNA"/>
</dbReference>
<dbReference type="NCBIfam" id="TIGR00112">
    <property type="entry name" value="proC"/>
    <property type="match status" value="1"/>
</dbReference>
<evidence type="ECO:0000259" key="4">
    <source>
        <dbReference type="Pfam" id="PF03807"/>
    </source>
</evidence>
<keyword evidence="2" id="KW-0963">Cytoplasm</keyword>
<dbReference type="InterPro" id="IPR029036">
    <property type="entry name" value="P5CR_dimer"/>
</dbReference>
<keyword evidence="7" id="KW-1185">Reference proteome</keyword>
<evidence type="ECO:0000256" key="1">
    <source>
        <dbReference type="ARBA" id="ARBA00005525"/>
    </source>
</evidence>
<accession>A0ABV6LQT2</accession>
<dbReference type="InterPro" id="IPR036291">
    <property type="entry name" value="NAD(P)-bd_dom_sf"/>
</dbReference>
<protein>
    <recommendedName>
        <fullName evidence="2 3">Pyrroline-5-carboxylate reductase</fullName>
        <shortName evidence="2">P5C reductase</shortName>
        <shortName evidence="2">P5CR</shortName>
        <ecNumber evidence="2 3">1.5.1.2</ecNumber>
    </recommendedName>
    <alternativeName>
        <fullName evidence="2">PCA reductase</fullName>
    </alternativeName>
</protein>
<gene>
    <name evidence="2 6" type="primary">proC</name>
    <name evidence="6" type="ORF">ACFFGV_13610</name>
</gene>
<dbReference type="Gene3D" id="3.40.50.720">
    <property type="entry name" value="NAD(P)-binding Rossmann-like Domain"/>
    <property type="match status" value="1"/>
</dbReference>
<dbReference type="Proteomes" id="UP001589836">
    <property type="component" value="Unassembled WGS sequence"/>
</dbReference>
<evidence type="ECO:0000256" key="2">
    <source>
        <dbReference type="HAMAP-Rule" id="MF_01925"/>
    </source>
</evidence>
<dbReference type="HAMAP" id="MF_01925">
    <property type="entry name" value="P5C_reductase"/>
    <property type="match status" value="1"/>
</dbReference>
<keyword evidence="2" id="KW-0028">Amino-acid biosynthesis</keyword>
<dbReference type="InterPro" id="IPR000304">
    <property type="entry name" value="Pyrroline-COOH_reductase"/>
</dbReference>
<feature type="domain" description="Pyrroline-5-carboxylate reductase catalytic N-terminal" evidence="4">
    <location>
        <begin position="4"/>
        <end position="100"/>
    </location>
</feature>
<proteinExistence type="inferred from homology"/>
<evidence type="ECO:0000313" key="6">
    <source>
        <dbReference type="EMBL" id="MFC0524608.1"/>
    </source>
</evidence>
<comment type="similarity">
    <text evidence="1 2">Belongs to the pyrroline-5-carboxylate reductase family.</text>
</comment>
<dbReference type="SUPFAM" id="SSF51735">
    <property type="entry name" value="NAD(P)-binding Rossmann-fold domains"/>
    <property type="match status" value="1"/>
</dbReference>
<dbReference type="PANTHER" id="PTHR11645">
    <property type="entry name" value="PYRROLINE-5-CARBOXYLATE REDUCTASE"/>
    <property type="match status" value="1"/>
</dbReference>
<organism evidence="6 7">
    <name type="scientific">Pontibacillus salicampi</name>
    <dbReference type="NCBI Taxonomy" id="1449801"/>
    <lineage>
        <taxon>Bacteria</taxon>
        <taxon>Bacillati</taxon>
        <taxon>Bacillota</taxon>
        <taxon>Bacilli</taxon>
        <taxon>Bacillales</taxon>
        <taxon>Bacillaceae</taxon>
        <taxon>Pontibacillus</taxon>
    </lineage>
</organism>